<dbReference type="Proteomes" id="UP000054826">
    <property type="component" value="Unassembled WGS sequence"/>
</dbReference>
<evidence type="ECO:0000256" key="1">
    <source>
        <dbReference type="SAM" id="Phobius"/>
    </source>
</evidence>
<protein>
    <submittedName>
        <fullName evidence="2">Uncharacterized protein</fullName>
    </submittedName>
</protein>
<keyword evidence="1" id="KW-0472">Membrane</keyword>
<keyword evidence="1" id="KW-0812">Transmembrane</keyword>
<dbReference type="AlphaFoldDB" id="A0A0V1K6L4"/>
<feature type="transmembrane region" description="Helical" evidence="1">
    <location>
        <begin position="30"/>
        <end position="46"/>
    </location>
</feature>
<name>A0A0V1K6L4_TRIPS</name>
<evidence type="ECO:0000313" key="3">
    <source>
        <dbReference type="Proteomes" id="UP000054826"/>
    </source>
</evidence>
<accession>A0A0V1K6L4</accession>
<sequence>MVNSVWCACNGDSSSFLDDSEEMMDATKRIVWLFNEYIFCILGRGYTLSDDLMSIFSSASIGIAVDVFMIHISEFIMRLTFLLEILSVEG</sequence>
<reference evidence="2 3" key="1">
    <citation type="submission" date="2015-01" db="EMBL/GenBank/DDBJ databases">
        <title>Evolution of Trichinella species and genotypes.</title>
        <authorList>
            <person name="Korhonen P.K."/>
            <person name="Edoardo P."/>
            <person name="Giuseppe L.R."/>
            <person name="Gasser R.B."/>
        </authorList>
    </citation>
    <scope>NUCLEOTIDE SEQUENCE [LARGE SCALE GENOMIC DNA]</scope>
    <source>
        <strain evidence="2">ISS176</strain>
    </source>
</reference>
<proteinExistence type="predicted"/>
<feature type="transmembrane region" description="Helical" evidence="1">
    <location>
        <begin position="52"/>
        <end position="72"/>
    </location>
</feature>
<organism evidence="2 3">
    <name type="scientific">Trichinella pseudospiralis</name>
    <name type="common">Parasitic roundworm</name>
    <dbReference type="NCBI Taxonomy" id="6337"/>
    <lineage>
        <taxon>Eukaryota</taxon>
        <taxon>Metazoa</taxon>
        <taxon>Ecdysozoa</taxon>
        <taxon>Nematoda</taxon>
        <taxon>Enoplea</taxon>
        <taxon>Dorylaimia</taxon>
        <taxon>Trichinellida</taxon>
        <taxon>Trichinellidae</taxon>
        <taxon>Trichinella</taxon>
    </lineage>
</organism>
<keyword evidence="1" id="KW-1133">Transmembrane helix</keyword>
<dbReference type="EMBL" id="JYDV01000012">
    <property type="protein sequence ID" value="KRZ42860.1"/>
    <property type="molecule type" value="Genomic_DNA"/>
</dbReference>
<evidence type="ECO:0000313" key="2">
    <source>
        <dbReference type="EMBL" id="KRZ42860.1"/>
    </source>
</evidence>
<gene>
    <name evidence="2" type="ORF">T4C_12842</name>
</gene>
<comment type="caution">
    <text evidence="2">The sequence shown here is derived from an EMBL/GenBank/DDBJ whole genome shotgun (WGS) entry which is preliminary data.</text>
</comment>